<dbReference type="AlphaFoldDB" id="A0A450U0Z0"/>
<proteinExistence type="predicted"/>
<accession>A0A450U0Z0</accession>
<reference evidence="1" key="1">
    <citation type="submission" date="2019-02" db="EMBL/GenBank/DDBJ databases">
        <authorList>
            <person name="Gruber-Vodicka R. H."/>
            <person name="Seah K. B. B."/>
        </authorList>
    </citation>
    <scope>NUCLEOTIDE SEQUENCE</scope>
    <source>
        <strain evidence="1">BECK_BZ131</strain>
    </source>
</reference>
<evidence type="ECO:0000313" key="1">
    <source>
        <dbReference type="EMBL" id="VFJ76031.1"/>
    </source>
</evidence>
<sequence>MFEKPMAAIRTIVLAAMSVLFITGVAEASACSLAACLKLGSGLIKEIQ</sequence>
<protein>
    <submittedName>
        <fullName evidence="1">Uncharacterized protein</fullName>
    </submittedName>
</protein>
<name>A0A450U0Z0_9GAMM</name>
<organism evidence="1">
    <name type="scientific">Candidatus Kentrum sp. FW</name>
    <dbReference type="NCBI Taxonomy" id="2126338"/>
    <lineage>
        <taxon>Bacteria</taxon>
        <taxon>Pseudomonadati</taxon>
        <taxon>Pseudomonadota</taxon>
        <taxon>Gammaproteobacteria</taxon>
        <taxon>Candidatus Kentrum</taxon>
    </lineage>
</organism>
<gene>
    <name evidence="1" type="ORF">BECKFW1821C_GA0114237_109517</name>
</gene>
<dbReference type="EMBL" id="CAADFE010000095">
    <property type="protein sequence ID" value="VFJ76031.1"/>
    <property type="molecule type" value="Genomic_DNA"/>
</dbReference>